<keyword evidence="3" id="KW-1185">Reference proteome</keyword>
<feature type="chain" id="PRO_5004728379" evidence="1">
    <location>
        <begin position="21"/>
        <end position="92"/>
    </location>
</feature>
<dbReference type="AlphaFoldDB" id="V4R8K7"/>
<dbReference type="Proteomes" id="UP000017819">
    <property type="component" value="Unassembled WGS sequence"/>
</dbReference>
<accession>V4R8K7</accession>
<name>V4R8K7_9HYPH</name>
<dbReference type="EMBL" id="AWXZ01000042">
    <property type="protein sequence ID" value="ESR22506.1"/>
    <property type="molecule type" value="Genomic_DNA"/>
</dbReference>
<dbReference type="RefSeq" id="WP_023434177.1">
    <property type="nucleotide sequence ID" value="NZ_AWXZ01000042.1"/>
</dbReference>
<sequence>MNPSVPTGLALAILALPAHAQSDCEAEAQRAWAEVQESDLAEAAKQQAGTILAQAQDRGQRGQEALCEQALAQVKTTFDLPPAGDALGERPG</sequence>
<gene>
    <name evidence="2" type="ORF">N177_4071</name>
</gene>
<protein>
    <submittedName>
        <fullName evidence="2">Uncharacterized protein</fullName>
    </submittedName>
</protein>
<feature type="signal peptide" evidence="1">
    <location>
        <begin position="1"/>
        <end position="20"/>
    </location>
</feature>
<dbReference type="STRING" id="631454.N177_4071"/>
<reference evidence="2 3" key="1">
    <citation type="journal article" date="2014" name="Genome Announc.">
        <title>Draft Genome Sequence of Lutibaculum baratangense Strain AMV1T, Isolated from a Mud Volcano in Andamans, India.</title>
        <authorList>
            <person name="Singh A."/>
            <person name="Sreenivas A."/>
            <person name="Sathyanarayana Reddy G."/>
            <person name="Pinnaka A.K."/>
            <person name="Shivaji S."/>
        </authorList>
    </citation>
    <scope>NUCLEOTIDE SEQUENCE [LARGE SCALE GENOMIC DNA]</scope>
    <source>
        <strain evidence="2 3">AMV1</strain>
    </source>
</reference>
<evidence type="ECO:0000256" key="1">
    <source>
        <dbReference type="SAM" id="SignalP"/>
    </source>
</evidence>
<comment type="caution">
    <text evidence="2">The sequence shown here is derived from an EMBL/GenBank/DDBJ whole genome shotgun (WGS) entry which is preliminary data.</text>
</comment>
<evidence type="ECO:0000313" key="3">
    <source>
        <dbReference type="Proteomes" id="UP000017819"/>
    </source>
</evidence>
<proteinExistence type="predicted"/>
<organism evidence="2 3">
    <name type="scientific">Lutibaculum baratangense AMV1</name>
    <dbReference type="NCBI Taxonomy" id="631454"/>
    <lineage>
        <taxon>Bacteria</taxon>
        <taxon>Pseudomonadati</taxon>
        <taxon>Pseudomonadota</taxon>
        <taxon>Alphaproteobacteria</taxon>
        <taxon>Hyphomicrobiales</taxon>
        <taxon>Tepidamorphaceae</taxon>
        <taxon>Lutibaculum</taxon>
    </lineage>
</organism>
<keyword evidence="1" id="KW-0732">Signal</keyword>
<evidence type="ECO:0000313" key="2">
    <source>
        <dbReference type="EMBL" id="ESR22506.1"/>
    </source>
</evidence>